<sequence>MQVIDVNDLDIALNDFVNRDDNMAFHSCLEKNIEKAKNRMTSGAKDFKIGEDVVLQLEQCMQDEECSQLARQKRPAPVDGGSESSRRRKTDLASFCHNPGKNKGNGVKQHKAPVAGRYGAIRRR</sequence>
<keyword evidence="3" id="KW-1185">Reference proteome</keyword>
<reference evidence="2" key="2">
    <citation type="submission" date="2021-02" db="EMBL/GenBank/DDBJ databases">
        <authorList>
            <person name="Kimball J.A."/>
            <person name="Haas M.W."/>
            <person name="Macchietto M."/>
            <person name="Kono T."/>
            <person name="Duquette J."/>
            <person name="Shao M."/>
        </authorList>
    </citation>
    <scope>NUCLEOTIDE SEQUENCE</scope>
    <source>
        <tissue evidence="2">Fresh leaf tissue</tissue>
    </source>
</reference>
<evidence type="ECO:0000256" key="1">
    <source>
        <dbReference type="SAM" id="MobiDB-lite"/>
    </source>
</evidence>
<name>A0A8J6BGR3_ZIZPA</name>
<reference evidence="2" key="1">
    <citation type="journal article" date="2021" name="bioRxiv">
        <title>Whole Genome Assembly and Annotation of Northern Wild Rice, Zizania palustris L., Supports a Whole Genome Duplication in the Zizania Genus.</title>
        <authorList>
            <person name="Haas M."/>
            <person name="Kono T."/>
            <person name="Macchietto M."/>
            <person name="Millas R."/>
            <person name="McGilp L."/>
            <person name="Shao M."/>
            <person name="Duquette J."/>
            <person name="Hirsch C.N."/>
            <person name="Kimball J."/>
        </authorList>
    </citation>
    <scope>NUCLEOTIDE SEQUENCE</scope>
    <source>
        <tissue evidence="2">Fresh leaf tissue</tissue>
    </source>
</reference>
<dbReference type="AlphaFoldDB" id="A0A8J6BGR3"/>
<dbReference type="OrthoDB" id="30417at2759"/>
<feature type="region of interest" description="Disordered" evidence="1">
    <location>
        <begin position="66"/>
        <end position="124"/>
    </location>
</feature>
<gene>
    <name evidence="2" type="ORF">GUJ93_ZPchr0010g9175</name>
</gene>
<evidence type="ECO:0000313" key="3">
    <source>
        <dbReference type="Proteomes" id="UP000729402"/>
    </source>
</evidence>
<proteinExistence type="predicted"/>
<organism evidence="2 3">
    <name type="scientific">Zizania palustris</name>
    <name type="common">Northern wild rice</name>
    <dbReference type="NCBI Taxonomy" id="103762"/>
    <lineage>
        <taxon>Eukaryota</taxon>
        <taxon>Viridiplantae</taxon>
        <taxon>Streptophyta</taxon>
        <taxon>Embryophyta</taxon>
        <taxon>Tracheophyta</taxon>
        <taxon>Spermatophyta</taxon>
        <taxon>Magnoliopsida</taxon>
        <taxon>Liliopsida</taxon>
        <taxon>Poales</taxon>
        <taxon>Poaceae</taxon>
        <taxon>BOP clade</taxon>
        <taxon>Oryzoideae</taxon>
        <taxon>Oryzeae</taxon>
        <taxon>Zizaniinae</taxon>
        <taxon>Zizania</taxon>
    </lineage>
</organism>
<dbReference type="Proteomes" id="UP000729402">
    <property type="component" value="Unassembled WGS sequence"/>
</dbReference>
<evidence type="ECO:0000313" key="2">
    <source>
        <dbReference type="EMBL" id="KAG8086894.1"/>
    </source>
</evidence>
<accession>A0A8J6BGR3</accession>
<dbReference type="EMBL" id="JAAALK010000082">
    <property type="protein sequence ID" value="KAG8086894.1"/>
    <property type="molecule type" value="Genomic_DNA"/>
</dbReference>
<comment type="caution">
    <text evidence="2">The sequence shown here is derived from an EMBL/GenBank/DDBJ whole genome shotgun (WGS) entry which is preliminary data.</text>
</comment>
<protein>
    <submittedName>
        <fullName evidence="2">Uncharacterized protein</fullName>
    </submittedName>
</protein>